<reference evidence="1" key="1">
    <citation type="submission" date="2022-03" db="EMBL/GenBank/DDBJ databases">
        <title>A functionally conserved STORR gene fusion in Papaver species that diverged 16.8 million years ago.</title>
        <authorList>
            <person name="Catania T."/>
        </authorList>
    </citation>
    <scope>NUCLEOTIDE SEQUENCE</scope>
    <source>
        <strain evidence="1">S-191538</strain>
    </source>
</reference>
<gene>
    <name evidence="1" type="ORF">MKW94_026069</name>
</gene>
<dbReference type="AlphaFoldDB" id="A0AA41SEK2"/>
<sequence length="129" mass="14941">MAVRAVLTKISPFASSKTSSLGFIEGSSLREKRRCFCFFRDAEGGYRFGRNDKRDEVEEMIKGLSLEDARNVNWDKFSRHKRPFEETRTEGTKETERVIQKLMNDEWNKLDLEGHLEDGDDEGNSEDDA</sequence>
<name>A0AA41SEK2_PAPNU</name>
<proteinExistence type="predicted"/>
<accession>A0AA41SEK2</accession>
<dbReference type="Proteomes" id="UP001177140">
    <property type="component" value="Unassembled WGS sequence"/>
</dbReference>
<dbReference type="EMBL" id="JAJJMA010184500">
    <property type="protein sequence ID" value="MCL7037897.1"/>
    <property type="molecule type" value="Genomic_DNA"/>
</dbReference>
<evidence type="ECO:0000313" key="1">
    <source>
        <dbReference type="EMBL" id="MCL7037897.1"/>
    </source>
</evidence>
<protein>
    <submittedName>
        <fullName evidence="1">Uncharacterized protein</fullName>
    </submittedName>
</protein>
<comment type="caution">
    <text evidence="1">The sequence shown here is derived from an EMBL/GenBank/DDBJ whole genome shotgun (WGS) entry which is preliminary data.</text>
</comment>
<keyword evidence="2" id="KW-1185">Reference proteome</keyword>
<evidence type="ECO:0000313" key="2">
    <source>
        <dbReference type="Proteomes" id="UP001177140"/>
    </source>
</evidence>
<organism evidence="1 2">
    <name type="scientific">Papaver nudicaule</name>
    <name type="common">Iceland poppy</name>
    <dbReference type="NCBI Taxonomy" id="74823"/>
    <lineage>
        <taxon>Eukaryota</taxon>
        <taxon>Viridiplantae</taxon>
        <taxon>Streptophyta</taxon>
        <taxon>Embryophyta</taxon>
        <taxon>Tracheophyta</taxon>
        <taxon>Spermatophyta</taxon>
        <taxon>Magnoliopsida</taxon>
        <taxon>Ranunculales</taxon>
        <taxon>Papaveraceae</taxon>
        <taxon>Papaveroideae</taxon>
        <taxon>Papaver</taxon>
    </lineage>
</organism>